<evidence type="ECO:0000256" key="9">
    <source>
        <dbReference type="SAM" id="SignalP"/>
    </source>
</evidence>
<evidence type="ECO:0000256" key="7">
    <source>
        <dbReference type="NCBIfam" id="TIGR02375"/>
    </source>
</evidence>
<dbReference type="Gene3D" id="2.60.40.420">
    <property type="entry name" value="Cupredoxins - blue copper proteins"/>
    <property type="match status" value="1"/>
</dbReference>
<gene>
    <name evidence="11" type="primary">pazS</name>
    <name evidence="11" type="ORF">JAN5088_03557</name>
</gene>
<sequence length="146" mass="15728">MKFKTVAAAALMSLAAMPALAETFEVKMLNRGETGNMVFEPRFVAAQVGDTVRFVPTDKGHSAESIDEMLPEGQEAFKGRINEEIEIELTAEGVMGVECKPHTALGMVMAIQVGDAPVPEGFLDVKLPRKAASTFEEIVDENLGES</sequence>
<dbReference type="SUPFAM" id="SSF49503">
    <property type="entry name" value="Cupredoxins"/>
    <property type="match status" value="1"/>
</dbReference>
<dbReference type="InterPro" id="IPR001235">
    <property type="entry name" value="Copper_blue_Plastocyanin"/>
</dbReference>
<dbReference type="PRINTS" id="PR00155">
    <property type="entry name" value="AMICYANIN"/>
</dbReference>
<evidence type="ECO:0000256" key="4">
    <source>
        <dbReference type="ARBA" id="ARBA00022764"/>
    </source>
</evidence>
<accession>A0A0M6XWV6</accession>
<dbReference type="Pfam" id="PF00127">
    <property type="entry name" value="Copper-bind"/>
    <property type="match status" value="1"/>
</dbReference>
<comment type="cofactor">
    <cofactor evidence="8">
        <name>Cu cation</name>
        <dbReference type="ChEBI" id="CHEBI:23378"/>
    </cofactor>
    <text evidence="8">Binds 1 copper ion per subunit.</text>
</comment>
<feature type="binding site" evidence="8">
    <location>
        <position position="107"/>
    </location>
    <ligand>
        <name>Cu cation</name>
        <dbReference type="ChEBI" id="CHEBI:23378"/>
    </ligand>
</feature>
<dbReference type="GO" id="GO:0009055">
    <property type="term" value="F:electron transfer activity"/>
    <property type="evidence" value="ECO:0007669"/>
    <property type="project" value="InterPro"/>
</dbReference>
<evidence type="ECO:0000256" key="8">
    <source>
        <dbReference type="PIRSR" id="PIRSR602386-1"/>
    </source>
</evidence>
<feature type="domain" description="Blue (type 1) copper" evidence="10">
    <location>
        <begin position="27"/>
        <end position="113"/>
    </location>
</feature>
<proteinExistence type="predicted"/>
<dbReference type="STRING" id="282197.SAMN04488517_11180"/>
<evidence type="ECO:0000256" key="1">
    <source>
        <dbReference type="ARBA" id="ARBA00004418"/>
    </source>
</evidence>
<dbReference type="PRINTS" id="PR00156">
    <property type="entry name" value="COPPERBLUE"/>
</dbReference>
<dbReference type="AlphaFoldDB" id="A0A0M6XWV6"/>
<feature type="signal peptide" evidence="9">
    <location>
        <begin position="1"/>
        <end position="21"/>
    </location>
</feature>
<keyword evidence="5" id="KW-0249">Electron transport</keyword>
<dbReference type="EMBL" id="CXPG01000025">
    <property type="protein sequence ID" value="CTQ34761.1"/>
    <property type="molecule type" value="Genomic_DNA"/>
</dbReference>
<keyword evidence="12" id="KW-1185">Reference proteome</keyword>
<keyword evidence="4" id="KW-0574">Periplasm</keyword>
<feature type="binding site" evidence="8">
    <location>
        <position position="61"/>
    </location>
    <ligand>
        <name>Cu cation</name>
        <dbReference type="ChEBI" id="CHEBI:23378"/>
    </ligand>
</feature>
<name>A0A0M6XWV6_9RHOB</name>
<comment type="subcellular location">
    <subcellularLocation>
        <location evidence="1">Periplasm</location>
    </subcellularLocation>
</comment>
<evidence type="ECO:0000256" key="3">
    <source>
        <dbReference type="ARBA" id="ARBA00022723"/>
    </source>
</evidence>
<keyword evidence="6 8" id="KW-0186">Copper</keyword>
<organism evidence="11 12">
    <name type="scientific">Jannaschia rubra</name>
    <dbReference type="NCBI Taxonomy" id="282197"/>
    <lineage>
        <taxon>Bacteria</taxon>
        <taxon>Pseudomonadati</taxon>
        <taxon>Pseudomonadota</taxon>
        <taxon>Alphaproteobacteria</taxon>
        <taxon>Rhodobacterales</taxon>
        <taxon>Roseobacteraceae</taxon>
        <taxon>Jannaschia</taxon>
    </lineage>
</organism>
<dbReference type="InterPro" id="IPR012745">
    <property type="entry name" value="Pseudoazurin"/>
</dbReference>
<dbReference type="Proteomes" id="UP000048908">
    <property type="component" value="Unassembled WGS sequence"/>
</dbReference>
<keyword evidence="3 8" id="KW-0479">Metal-binding</keyword>
<keyword evidence="2" id="KW-0813">Transport</keyword>
<evidence type="ECO:0000313" key="11">
    <source>
        <dbReference type="EMBL" id="CTQ34761.1"/>
    </source>
</evidence>
<evidence type="ECO:0000259" key="10">
    <source>
        <dbReference type="Pfam" id="PF00127"/>
    </source>
</evidence>
<dbReference type="GO" id="GO:0042597">
    <property type="term" value="C:periplasmic space"/>
    <property type="evidence" value="ECO:0007669"/>
    <property type="project" value="UniProtKB-SubCell"/>
</dbReference>
<reference evidence="11 12" key="1">
    <citation type="submission" date="2015-07" db="EMBL/GenBank/DDBJ databases">
        <authorList>
            <person name="Noorani M."/>
        </authorList>
    </citation>
    <scope>NUCLEOTIDE SEQUENCE [LARGE SCALE GENOMIC DNA]</scope>
    <source>
        <strain evidence="11 12">CECT 5088</strain>
    </source>
</reference>
<dbReference type="InterPro" id="IPR008972">
    <property type="entry name" value="Cupredoxin"/>
</dbReference>
<keyword evidence="9" id="KW-0732">Signal</keyword>
<feature type="chain" id="PRO_5005807143" description="Pseudoazurin" evidence="9">
    <location>
        <begin position="22"/>
        <end position="146"/>
    </location>
</feature>
<dbReference type="GO" id="GO:0005507">
    <property type="term" value="F:copper ion binding"/>
    <property type="evidence" value="ECO:0007669"/>
    <property type="project" value="UniProtKB-UniRule"/>
</dbReference>
<evidence type="ECO:0000256" key="6">
    <source>
        <dbReference type="ARBA" id="ARBA00023008"/>
    </source>
</evidence>
<evidence type="ECO:0000256" key="2">
    <source>
        <dbReference type="ARBA" id="ARBA00022448"/>
    </source>
</evidence>
<dbReference type="RefSeq" id="WP_055684125.1">
    <property type="nucleotide sequence ID" value="NZ_CANMUL010000008.1"/>
</dbReference>
<feature type="binding site" evidence="8">
    <location>
        <position position="102"/>
    </location>
    <ligand>
        <name>Cu cation</name>
        <dbReference type="ChEBI" id="CHEBI:23378"/>
    </ligand>
</feature>
<protein>
    <recommendedName>
        <fullName evidence="7">Pseudoazurin</fullName>
    </recommendedName>
</protein>
<evidence type="ECO:0000313" key="12">
    <source>
        <dbReference type="Proteomes" id="UP000048908"/>
    </source>
</evidence>
<dbReference type="InterPro" id="IPR000923">
    <property type="entry name" value="BlueCu_1"/>
</dbReference>
<evidence type="ECO:0000256" key="5">
    <source>
        <dbReference type="ARBA" id="ARBA00022982"/>
    </source>
</evidence>
<dbReference type="InterPro" id="IPR002386">
    <property type="entry name" value="Amicyanin/Pseudoazurin"/>
</dbReference>
<dbReference type="CDD" id="cd04218">
    <property type="entry name" value="Pseudoazurin"/>
    <property type="match status" value="1"/>
</dbReference>
<feature type="binding site" evidence="8">
    <location>
        <position position="99"/>
    </location>
    <ligand>
        <name>Cu cation</name>
        <dbReference type="ChEBI" id="CHEBI:23378"/>
    </ligand>
</feature>
<dbReference type="NCBIfam" id="TIGR02375">
    <property type="entry name" value="pseudoazurin"/>
    <property type="match status" value="1"/>
</dbReference>